<dbReference type="SMART" id="SM01231">
    <property type="entry name" value="H-kinase_dim"/>
    <property type="match status" value="1"/>
</dbReference>
<evidence type="ECO:0000256" key="7">
    <source>
        <dbReference type="PROSITE-ProRule" id="PRU00110"/>
    </source>
</evidence>
<evidence type="ECO:0000256" key="2">
    <source>
        <dbReference type="ARBA" id="ARBA00012438"/>
    </source>
</evidence>
<dbReference type="Gene3D" id="3.30.565.10">
    <property type="entry name" value="Histidine kinase-like ATPase, C-terminal domain"/>
    <property type="match status" value="1"/>
</dbReference>
<sequence length="1185" mass="132461">MITDTSIREQGYLYFLAEAPELLNTIEQGLFNLSHGHSTAQVHNLMRATHTIKGGAANVGLELIQSIAHSLEDVFKALYNPDLVIDIELQTLLLEAYECLRLPLAAELSSSSVSLNQEDIIQQAACVFAQLQEKLGDAFGADTYIPSSIELGFDIVQSVFEMGVKQRLESIELEIKTQENPTEFDAFLRSQMEVFTGLAESLSLPGFGAIAQTTLAALHANPAHAHQIAEIALADFLQAREAILAGDRQRGGEPSAALQNFTKIATNVNESSNLQNEISQFCEFLTEIYQAKKTTEKSKIINSNLRIIRCILGWFNHERGIAYEDLSLSLIIPNSAQQELNDCLYHFQDWLSHFLNYVEEEEDTESFCIYRKRLILATILLVAKFRNKSSGSEDAIIKNLQDRILELTREYQNHPPITSEDENWLEKTKLQNLLIIKEISSSNTNEPTDENLDAIWGGDIISNSLTESITVNEEAEEEIETLALDDQPLSVKVELISDIPNERENTLPEETHNHMEETQKNRQPQFVRVDVAELERLNYLTGELLIYQKRRNLQDQNLKEIVEKLSQQIQKNQITLNRLRDLPLKQQNLASPDIKNIASLKFDALEMDEYTEFHLTLHEALEQTLQLQETMESLDLLLQQCNQTGEKKHTLLLNVIDALVKARMLPLSNIVNRFPQMVQNFAAVYGKCVEMKLNGTNVLIDKAIAEKLHDPLLHLVRNAFDHGIELPEVRNKCGKPEQGLIEICAYHEGNNTVIEVRDDGLGLNFEKIYNRAIELDLISDTAKANGYLASATQSELLEVLFEPGFSTAAKPSEISGRGIGLDIVRSQLQALDGEVSVKSIPQQGTTFILKIPFSMTTDKLMLVQAGGIAYALLLDSIVKILLPNPEQIKQFEGKRVLHWKTRKDERMVSVRKLSDLMCNGSSSGSHDIQNYSTTLDEIGKKIPPVLLLRHHQDFFALEVDHIIGEQELVIRPLGNAIAPPKYIYGCSSLANGTLILVVDTAVLIDSIEMPAVSNINMLPASYLFNKQPLLVSSSESQALLTGSSLNNSTKSHSNITIQSANASKLLLVVDDALSLRQTISLTLQKSGYQVVQAIDGLDAIEKLQQYPEISLVISDLEMPRMNGFEFLSHVRQASNSTTIPVVILTSRSSDKHQHFAQELGASAYLTKPYLEENLLGTVESLIQSD</sequence>
<keyword evidence="3 8" id="KW-0597">Phosphoprotein</keyword>
<protein>
    <recommendedName>
        <fullName evidence="2">histidine kinase</fullName>
        <ecNumber evidence="2">2.7.13.3</ecNumber>
    </recommendedName>
</protein>
<dbReference type="SUPFAM" id="SSF50341">
    <property type="entry name" value="CheW-like"/>
    <property type="match status" value="1"/>
</dbReference>
<dbReference type="InterPro" id="IPR004105">
    <property type="entry name" value="CheA-like_dim"/>
</dbReference>
<dbReference type="RefSeq" id="WP_208354575.1">
    <property type="nucleotide sequence ID" value="NZ_JAALHA020000001.1"/>
</dbReference>
<evidence type="ECO:0000256" key="3">
    <source>
        <dbReference type="ARBA" id="ARBA00022553"/>
    </source>
</evidence>
<dbReference type="InterPro" id="IPR005467">
    <property type="entry name" value="His_kinase_dom"/>
</dbReference>
<keyword evidence="6" id="KW-0902">Two-component regulatory system</keyword>
<dbReference type="Gene3D" id="3.40.50.2300">
    <property type="match status" value="1"/>
</dbReference>
<accession>A0AAP5M787</accession>
<dbReference type="FunFam" id="3.30.565.10:FF:000016">
    <property type="entry name" value="Chemotaxis protein CheA, putative"/>
    <property type="match status" value="1"/>
</dbReference>
<dbReference type="PROSITE" id="PS50894">
    <property type="entry name" value="HPT"/>
    <property type="match status" value="1"/>
</dbReference>
<dbReference type="SMART" id="SM00448">
    <property type="entry name" value="REC"/>
    <property type="match status" value="1"/>
</dbReference>
<dbReference type="SUPFAM" id="SSF52172">
    <property type="entry name" value="CheY-like"/>
    <property type="match status" value="1"/>
</dbReference>
<dbReference type="PROSITE" id="PS50109">
    <property type="entry name" value="HIS_KIN"/>
    <property type="match status" value="1"/>
</dbReference>
<keyword evidence="5 12" id="KW-0418">Kinase</keyword>
<comment type="catalytic activity">
    <reaction evidence="1">
        <text>ATP + protein L-histidine = ADP + protein N-phospho-L-histidine.</text>
        <dbReference type="EC" id="2.7.13.3"/>
    </reaction>
</comment>
<dbReference type="InterPro" id="IPR036061">
    <property type="entry name" value="CheW-like_dom_sf"/>
</dbReference>
<keyword evidence="4" id="KW-0808">Transferase</keyword>
<dbReference type="SUPFAM" id="SSF47226">
    <property type="entry name" value="Histidine-containing phosphotransfer domain, HPT domain"/>
    <property type="match status" value="1"/>
</dbReference>
<evidence type="ECO:0000256" key="4">
    <source>
        <dbReference type="ARBA" id="ARBA00022679"/>
    </source>
</evidence>
<evidence type="ECO:0000256" key="6">
    <source>
        <dbReference type="ARBA" id="ARBA00023012"/>
    </source>
</evidence>
<name>A0AAP5M787_9CYAN</name>
<evidence type="ECO:0000259" key="11">
    <source>
        <dbReference type="PROSITE" id="PS50894"/>
    </source>
</evidence>
<evidence type="ECO:0000259" key="10">
    <source>
        <dbReference type="PROSITE" id="PS50110"/>
    </source>
</evidence>
<feature type="domain" description="HPt" evidence="11">
    <location>
        <begin position="4"/>
        <end position="107"/>
    </location>
</feature>
<dbReference type="GO" id="GO:0005737">
    <property type="term" value="C:cytoplasm"/>
    <property type="evidence" value="ECO:0007669"/>
    <property type="project" value="InterPro"/>
</dbReference>
<evidence type="ECO:0000259" key="9">
    <source>
        <dbReference type="PROSITE" id="PS50109"/>
    </source>
</evidence>
<dbReference type="Gene3D" id="2.30.30.40">
    <property type="entry name" value="SH3 Domains"/>
    <property type="match status" value="1"/>
</dbReference>
<evidence type="ECO:0000256" key="8">
    <source>
        <dbReference type="PROSITE-ProRule" id="PRU00169"/>
    </source>
</evidence>
<comment type="caution">
    <text evidence="12">The sequence shown here is derived from an EMBL/GenBank/DDBJ whole genome shotgun (WGS) entry which is preliminary data.</text>
</comment>
<dbReference type="InterPro" id="IPR004358">
    <property type="entry name" value="Sig_transdc_His_kin-like_C"/>
</dbReference>
<evidence type="ECO:0000313" key="12">
    <source>
        <dbReference type="EMBL" id="MDR9893432.1"/>
    </source>
</evidence>
<dbReference type="PRINTS" id="PR00344">
    <property type="entry name" value="BCTRLSENSOR"/>
</dbReference>
<dbReference type="Proteomes" id="UP000667802">
    <property type="component" value="Unassembled WGS sequence"/>
</dbReference>
<dbReference type="InterPro" id="IPR003594">
    <property type="entry name" value="HATPase_dom"/>
</dbReference>
<dbReference type="InterPro" id="IPR036890">
    <property type="entry name" value="HATPase_C_sf"/>
</dbReference>
<evidence type="ECO:0000313" key="13">
    <source>
        <dbReference type="Proteomes" id="UP000667802"/>
    </source>
</evidence>
<dbReference type="Pfam" id="PF01627">
    <property type="entry name" value="Hpt"/>
    <property type="match status" value="1"/>
</dbReference>
<dbReference type="InterPro" id="IPR002545">
    <property type="entry name" value="CheW-lke_dom"/>
</dbReference>
<dbReference type="EMBL" id="JAALHA020000001">
    <property type="protein sequence ID" value="MDR9893432.1"/>
    <property type="molecule type" value="Genomic_DNA"/>
</dbReference>
<dbReference type="PROSITE" id="PS50110">
    <property type="entry name" value="RESPONSE_REGULATORY"/>
    <property type="match status" value="1"/>
</dbReference>
<organism evidence="12 13">
    <name type="scientific">Aetokthonos hydrillicola Thurmond2011</name>
    <dbReference type="NCBI Taxonomy" id="2712845"/>
    <lineage>
        <taxon>Bacteria</taxon>
        <taxon>Bacillati</taxon>
        <taxon>Cyanobacteriota</taxon>
        <taxon>Cyanophyceae</taxon>
        <taxon>Nostocales</taxon>
        <taxon>Hapalosiphonaceae</taxon>
        <taxon>Aetokthonos</taxon>
    </lineage>
</organism>
<dbReference type="Pfam" id="PF02518">
    <property type="entry name" value="HATPase_c"/>
    <property type="match status" value="1"/>
</dbReference>
<gene>
    <name evidence="12" type="ORF">G7B40_002360</name>
</gene>
<feature type="modified residue" description="4-aspartylphosphate" evidence="8">
    <location>
        <position position="1115"/>
    </location>
</feature>
<dbReference type="AlphaFoldDB" id="A0AAP5M787"/>
<proteinExistence type="predicted"/>
<feature type="domain" description="Response regulatory" evidence="10">
    <location>
        <begin position="1065"/>
        <end position="1182"/>
    </location>
</feature>
<dbReference type="GO" id="GO:0006935">
    <property type="term" value="P:chemotaxis"/>
    <property type="evidence" value="ECO:0007669"/>
    <property type="project" value="InterPro"/>
</dbReference>
<dbReference type="Pfam" id="PF01584">
    <property type="entry name" value="CheW"/>
    <property type="match status" value="1"/>
</dbReference>
<dbReference type="PANTHER" id="PTHR43395">
    <property type="entry name" value="SENSOR HISTIDINE KINASE CHEA"/>
    <property type="match status" value="1"/>
</dbReference>
<dbReference type="InterPro" id="IPR011006">
    <property type="entry name" value="CheY-like_superfamily"/>
</dbReference>
<dbReference type="InterPro" id="IPR036641">
    <property type="entry name" value="HPT_dom_sf"/>
</dbReference>
<dbReference type="InterPro" id="IPR008207">
    <property type="entry name" value="Sig_transdc_His_kin_Hpt_dom"/>
</dbReference>
<reference evidence="13" key="1">
    <citation type="journal article" date="2021" name="Science">
        <title>Hunting the eagle killer: A cyanobacterial neurotoxin causes vacuolar myelinopathy.</title>
        <authorList>
            <person name="Breinlinger S."/>
            <person name="Phillips T.J."/>
            <person name="Haram B.N."/>
            <person name="Mares J."/>
            <person name="Martinez Yerena J.A."/>
            <person name="Hrouzek P."/>
            <person name="Sobotka R."/>
            <person name="Henderson W.M."/>
            <person name="Schmieder P."/>
            <person name="Williams S.M."/>
            <person name="Lauderdale J.D."/>
            <person name="Wilde H.D."/>
            <person name="Gerrin W."/>
            <person name="Kust A."/>
            <person name="Washington J.W."/>
            <person name="Wagner C."/>
            <person name="Geier B."/>
            <person name="Liebeke M."/>
            <person name="Enke H."/>
            <person name="Niedermeyer T.H.J."/>
            <person name="Wilde S.B."/>
        </authorList>
    </citation>
    <scope>NUCLEOTIDE SEQUENCE [LARGE SCALE GENOMIC DNA]</scope>
    <source>
        <strain evidence="13">Thurmond2011</strain>
    </source>
</reference>
<dbReference type="Pfam" id="PF00072">
    <property type="entry name" value="Response_reg"/>
    <property type="match status" value="1"/>
</dbReference>
<feature type="domain" description="Histidine kinase" evidence="9">
    <location>
        <begin position="652"/>
        <end position="855"/>
    </location>
</feature>
<dbReference type="InterPro" id="IPR001789">
    <property type="entry name" value="Sig_transdc_resp-reg_receiver"/>
</dbReference>
<dbReference type="EC" id="2.7.13.3" evidence="2"/>
<dbReference type="PANTHER" id="PTHR43395:SF1">
    <property type="entry name" value="CHEMOTAXIS PROTEIN CHEA"/>
    <property type="match status" value="1"/>
</dbReference>
<dbReference type="SMART" id="SM00260">
    <property type="entry name" value="CheW"/>
    <property type="match status" value="1"/>
</dbReference>
<evidence type="ECO:0000256" key="5">
    <source>
        <dbReference type="ARBA" id="ARBA00022777"/>
    </source>
</evidence>
<dbReference type="SUPFAM" id="SSF55874">
    <property type="entry name" value="ATPase domain of HSP90 chaperone/DNA topoisomerase II/histidine kinase"/>
    <property type="match status" value="1"/>
</dbReference>
<keyword evidence="13" id="KW-1185">Reference proteome</keyword>
<dbReference type="SMART" id="SM00387">
    <property type="entry name" value="HATPase_c"/>
    <property type="match status" value="1"/>
</dbReference>
<feature type="modified residue" description="Phosphohistidine" evidence="7">
    <location>
        <position position="50"/>
    </location>
</feature>
<dbReference type="InterPro" id="IPR051315">
    <property type="entry name" value="Bact_Chemotaxis_CheA"/>
</dbReference>
<dbReference type="GO" id="GO:0000155">
    <property type="term" value="F:phosphorelay sensor kinase activity"/>
    <property type="evidence" value="ECO:0007669"/>
    <property type="project" value="InterPro"/>
</dbReference>
<dbReference type="CDD" id="cd00088">
    <property type="entry name" value="HPT"/>
    <property type="match status" value="1"/>
</dbReference>
<dbReference type="SMART" id="SM00073">
    <property type="entry name" value="HPT"/>
    <property type="match status" value="1"/>
</dbReference>
<dbReference type="Gene3D" id="1.20.120.160">
    <property type="entry name" value="HPT domain"/>
    <property type="match status" value="1"/>
</dbReference>
<evidence type="ECO:0000256" key="1">
    <source>
        <dbReference type="ARBA" id="ARBA00000085"/>
    </source>
</evidence>